<dbReference type="InterPro" id="IPR011006">
    <property type="entry name" value="CheY-like_superfamily"/>
</dbReference>
<dbReference type="SUPFAM" id="SSF52172">
    <property type="entry name" value="CheY-like"/>
    <property type="match status" value="1"/>
</dbReference>
<dbReference type="Gene3D" id="3.40.50.2300">
    <property type="match status" value="1"/>
</dbReference>
<keyword evidence="2" id="KW-0597">Phosphoprotein</keyword>
<evidence type="ECO:0000259" key="4">
    <source>
        <dbReference type="PROSITE" id="PS50110"/>
    </source>
</evidence>
<organism evidence="6 7">
    <name type="scientific">Pendulispora brunnea</name>
    <dbReference type="NCBI Taxonomy" id="2905690"/>
    <lineage>
        <taxon>Bacteria</taxon>
        <taxon>Pseudomonadati</taxon>
        <taxon>Myxococcota</taxon>
        <taxon>Myxococcia</taxon>
        <taxon>Myxococcales</taxon>
        <taxon>Sorangiineae</taxon>
        <taxon>Pendulisporaceae</taxon>
        <taxon>Pendulispora</taxon>
    </lineage>
</organism>
<dbReference type="PANTHER" id="PTHR48111:SF47">
    <property type="entry name" value="TRANSCRIPTIONAL REGULATORY PROTEIN RSTA"/>
    <property type="match status" value="1"/>
</dbReference>
<feature type="DNA-binding region" description="OmpR/PhoB-type" evidence="3">
    <location>
        <begin position="133"/>
        <end position="232"/>
    </location>
</feature>
<proteinExistence type="predicted"/>
<dbReference type="InterPro" id="IPR036388">
    <property type="entry name" value="WH-like_DNA-bd_sf"/>
</dbReference>
<dbReference type="InterPro" id="IPR016032">
    <property type="entry name" value="Sig_transdc_resp-reg_C-effctor"/>
</dbReference>
<protein>
    <submittedName>
        <fullName evidence="6">Response regulator transcription factor</fullName>
    </submittedName>
</protein>
<dbReference type="CDD" id="cd00383">
    <property type="entry name" value="trans_reg_C"/>
    <property type="match status" value="1"/>
</dbReference>
<dbReference type="Pfam" id="PF00486">
    <property type="entry name" value="Trans_reg_C"/>
    <property type="match status" value="1"/>
</dbReference>
<dbReference type="Pfam" id="PF00072">
    <property type="entry name" value="Response_reg"/>
    <property type="match status" value="1"/>
</dbReference>
<name>A0ABZ2KP79_9BACT</name>
<dbReference type="PROSITE" id="PS50110">
    <property type="entry name" value="RESPONSE_REGULATORY"/>
    <property type="match status" value="1"/>
</dbReference>
<keyword evidence="7" id="KW-1185">Reference proteome</keyword>
<evidence type="ECO:0000256" key="1">
    <source>
        <dbReference type="ARBA" id="ARBA00023125"/>
    </source>
</evidence>
<dbReference type="PROSITE" id="PS51755">
    <property type="entry name" value="OMPR_PHOB"/>
    <property type="match status" value="1"/>
</dbReference>
<dbReference type="Gene3D" id="1.10.10.10">
    <property type="entry name" value="Winged helix-like DNA-binding domain superfamily/Winged helix DNA-binding domain"/>
    <property type="match status" value="1"/>
</dbReference>
<sequence length="234" mass="25957">MSMKDVPQRLLLVEDDARLAELVRAHLSEHGFEVEVVDRGDVAIERIRTSPPDAVLLDIGLPGKDGLSVCRAVRRDYAGVIVMMTARGDEIDEVLGLELGADDYVTKPVKPRVLVARLRANLRRVAEKKAEERACLVVGELSIDPGRRAVTYRGEDVPVSTSEFDLLEILARRAGHVVPREELLGQARGIRYDGLNRSIDLRISRLRRKLGDDPERPALIVSVRGVGYMLAARP</sequence>
<dbReference type="PANTHER" id="PTHR48111">
    <property type="entry name" value="REGULATOR OF RPOS"/>
    <property type="match status" value="1"/>
</dbReference>
<dbReference type="Proteomes" id="UP001379533">
    <property type="component" value="Chromosome"/>
</dbReference>
<evidence type="ECO:0000256" key="2">
    <source>
        <dbReference type="PROSITE-ProRule" id="PRU00169"/>
    </source>
</evidence>
<feature type="domain" description="Response regulatory" evidence="4">
    <location>
        <begin position="9"/>
        <end position="122"/>
    </location>
</feature>
<evidence type="ECO:0000313" key="7">
    <source>
        <dbReference type="Proteomes" id="UP001379533"/>
    </source>
</evidence>
<reference evidence="6 7" key="1">
    <citation type="submission" date="2021-12" db="EMBL/GenBank/DDBJ databases">
        <title>Discovery of the Pendulisporaceae a myxobacterial family with distinct sporulation behavior and unique specialized metabolism.</title>
        <authorList>
            <person name="Garcia R."/>
            <person name="Popoff A."/>
            <person name="Bader C.D."/>
            <person name="Loehr J."/>
            <person name="Walesch S."/>
            <person name="Walt C."/>
            <person name="Boldt J."/>
            <person name="Bunk B."/>
            <person name="Haeckl F.J.F.P.J."/>
            <person name="Gunesch A.P."/>
            <person name="Birkelbach J."/>
            <person name="Nuebel U."/>
            <person name="Pietschmann T."/>
            <person name="Bach T."/>
            <person name="Mueller R."/>
        </authorList>
    </citation>
    <scope>NUCLEOTIDE SEQUENCE [LARGE SCALE GENOMIC DNA]</scope>
    <source>
        <strain evidence="6 7">MSr12523</strain>
    </source>
</reference>
<keyword evidence="1 3" id="KW-0238">DNA-binding</keyword>
<evidence type="ECO:0000313" key="6">
    <source>
        <dbReference type="EMBL" id="WXB00320.1"/>
    </source>
</evidence>
<feature type="modified residue" description="4-aspartylphosphate" evidence="2">
    <location>
        <position position="58"/>
    </location>
</feature>
<gene>
    <name evidence="6" type="ORF">LZC95_11100</name>
</gene>
<evidence type="ECO:0000259" key="5">
    <source>
        <dbReference type="PROSITE" id="PS51755"/>
    </source>
</evidence>
<dbReference type="Gene3D" id="6.10.250.690">
    <property type="match status" value="1"/>
</dbReference>
<evidence type="ECO:0000256" key="3">
    <source>
        <dbReference type="PROSITE-ProRule" id="PRU01091"/>
    </source>
</evidence>
<dbReference type="SUPFAM" id="SSF46894">
    <property type="entry name" value="C-terminal effector domain of the bipartite response regulators"/>
    <property type="match status" value="1"/>
</dbReference>
<dbReference type="SMART" id="SM00448">
    <property type="entry name" value="REC"/>
    <property type="match status" value="1"/>
</dbReference>
<dbReference type="InterPro" id="IPR001789">
    <property type="entry name" value="Sig_transdc_resp-reg_receiver"/>
</dbReference>
<dbReference type="EMBL" id="CP089982">
    <property type="protein sequence ID" value="WXB00320.1"/>
    <property type="molecule type" value="Genomic_DNA"/>
</dbReference>
<dbReference type="InterPro" id="IPR001867">
    <property type="entry name" value="OmpR/PhoB-type_DNA-bd"/>
</dbReference>
<feature type="domain" description="OmpR/PhoB-type" evidence="5">
    <location>
        <begin position="133"/>
        <end position="232"/>
    </location>
</feature>
<dbReference type="SMART" id="SM00862">
    <property type="entry name" value="Trans_reg_C"/>
    <property type="match status" value="1"/>
</dbReference>
<dbReference type="InterPro" id="IPR039420">
    <property type="entry name" value="WalR-like"/>
</dbReference>
<accession>A0ABZ2KP79</accession>